<feature type="domain" description="ATP-dependent DNA ligase family profile" evidence="10">
    <location>
        <begin position="117"/>
        <end position="300"/>
    </location>
</feature>
<organism evidence="12">
    <name type="scientific">viral metagenome</name>
    <dbReference type="NCBI Taxonomy" id="1070528"/>
    <lineage>
        <taxon>unclassified sequences</taxon>
        <taxon>metagenomes</taxon>
        <taxon>organismal metagenomes</taxon>
    </lineage>
</organism>
<protein>
    <recommendedName>
        <fullName evidence="7">Polydeoxyribonucleotide synthase [ATP]</fullName>
    </recommendedName>
</protein>
<evidence type="ECO:0000313" key="12">
    <source>
        <dbReference type="EMBL" id="QHT22187.1"/>
    </source>
</evidence>
<feature type="compositionally biased region" description="Polar residues" evidence="9">
    <location>
        <begin position="98"/>
        <end position="111"/>
    </location>
</feature>
<dbReference type="SUPFAM" id="SSF50249">
    <property type="entry name" value="Nucleic acid-binding proteins"/>
    <property type="match status" value="1"/>
</dbReference>
<evidence type="ECO:0000256" key="6">
    <source>
        <dbReference type="ARBA" id="ARBA00023204"/>
    </source>
</evidence>
<comment type="subcellular location">
    <subcellularLocation>
        <location evidence="1">Virion</location>
    </subcellularLocation>
</comment>
<evidence type="ECO:0000256" key="1">
    <source>
        <dbReference type="ARBA" id="ARBA00004328"/>
    </source>
</evidence>
<dbReference type="EMBL" id="MN739708">
    <property type="protein sequence ID" value="QHT22187.1"/>
    <property type="molecule type" value="Genomic_DNA"/>
</dbReference>
<comment type="function">
    <text evidence="8">Very low-fidelity DNA ligase that seals nicks in double-stranded DNA during DNA repair. Together with the viral repair DNA polymerase X, fills the single nucleotide gaps generated by the AP endonuclease. It is not essential for viral replication and recombination. Displays a very low adenylation activity towards DNA with 3'-dideoxy- or 3'-amino-terminated nicks compared to regular nick DNA.</text>
</comment>
<dbReference type="InterPro" id="IPR012310">
    <property type="entry name" value="DNA_ligase_ATP-dep_cent"/>
</dbReference>
<dbReference type="Gene3D" id="3.30.470.30">
    <property type="entry name" value="DNA ligase/mRNA capping enzyme"/>
    <property type="match status" value="1"/>
</dbReference>
<evidence type="ECO:0000256" key="2">
    <source>
        <dbReference type="ARBA" id="ARBA00022598"/>
    </source>
</evidence>
<dbReference type="GO" id="GO:0006310">
    <property type="term" value="P:DNA recombination"/>
    <property type="evidence" value="ECO:0007669"/>
    <property type="project" value="InterPro"/>
</dbReference>
<keyword evidence="3" id="KW-0235">DNA replication</keyword>
<evidence type="ECO:0000256" key="9">
    <source>
        <dbReference type="SAM" id="MobiDB-lite"/>
    </source>
</evidence>
<dbReference type="GO" id="GO:0006260">
    <property type="term" value="P:DNA replication"/>
    <property type="evidence" value="ECO:0007669"/>
    <property type="project" value="UniProtKB-KW"/>
</dbReference>
<evidence type="ECO:0000256" key="8">
    <source>
        <dbReference type="ARBA" id="ARBA00046002"/>
    </source>
</evidence>
<dbReference type="GO" id="GO:0044423">
    <property type="term" value="C:virion component"/>
    <property type="evidence" value="ECO:0007669"/>
    <property type="project" value="UniProtKB-KW"/>
</dbReference>
<dbReference type="SUPFAM" id="SSF56091">
    <property type="entry name" value="DNA ligase/mRNA capping enzyme, catalytic domain"/>
    <property type="match status" value="1"/>
</dbReference>
<evidence type="ECO:0000259" key="10">
    <source>
        <dbReference type="Pfam" id="PF01068"/>
    </source>
</evidence>
<dbReference type="Pfam" id="PF01068">
    <property type="entry name" value="DNA_ligase_A_M"/>
    <property type="match status" value="1"/>
</dbReference>
<dbReference type="InterPro" id="IPR012340">
    <property type="entry name" value="NA-bd_OB-fold"/>
</dbReference>
<dbReference type="AlphaFoldDB" id="A0A6C0DZ64"/>
<sequence>MAEQSSLPILYGVDKNGKNKMWKIEVEKCEDHSVIKLCYGAIDGKKVECIQKVDRGNNINKKNEKSHYERALSLAQSKWNKKKDTDGYTEQRSDKKLTPTQSTPVQDGSQPVQTLLPMLAQDYKKHSKKVKFPCYIQPKLDGYRMVYNCKTGSITTRTGRDYVSLLDTDLYKELKDIPYNLDGELYVHDPTFSFENYGVLRKTKIGKDDRRVLETIKYHVYDVIDFNKTFKERDEILMKLKETHQYKNILFVQREVCSNVIDVEKYHQLFVEDNYEGSMVRNVNGLYKCKYRSYDLLKKKDFDDDEFTIIGYTSEKETGKNEKEGVPLVVWICETDDHKIFNVRPKGVEDERNQLFLKGQEYIGKRLWTKFFGYTENSVPRFPTTARDTFKEYIRETKM</sequence>
<feature type="domain" description="DNA ligase OB-like" evidence="11">
    <location>
        <begin position="332"/>
        <end position="386"/>
    </location>
</feature>
<dbReference type="PANTHER" id="PTHR47810">
    <property type="entry name" value="DNA LIGASE"/>
    <property type="match status" value="1"/>
</dbReference>
<dbReference type="Gene3D" id="2.40.50.140">
    <property type="entry name" value="Nucleic acid-binding proteins"/>
    <property type="match status" value="1"/>
</dbReference>
<feature type="region of interest" description="Disordered" evidence="9">
    <location>
        <begin position="79"/>
        <end position="111"/>
    </location>
</feature>
<name>A0A6C0DZ64_9ZZZZ</name>
<evidence type="ECO:0000256" key="3">
    <source>
        <dbReference type="ARBA" id="ARBA00022705"/>
    </source>
</evidence>
<dbReference type="GO" id="GO:0006281">
    <property type="term" value="P:DNA repair"/>
    <property type="evidence" value="ECO:0007669"/>
    <property type="project" value="UniProtKB-KW"/>
</dbReference>
<evidence type="ECO:0000259" key="11">
    <source>
        <dbReference type="Pfam" id="PF14743"/>
    </source>
</evidence>
<keyword evidence="6" id="KW-0234">DNA repair</keyword>
<proteinExistence type="predicted"/>
<dbReference type="InterPro" id="IPR050326">
    <property type="entry name" value="NAD_dep_DNA_ligaseB"/>
</dbReference>
<evidence type="ECO:0000256" key="7">
    <source>
        <dbReference type="ARBA" id="ARBA00032896"/>
    </source>
</evidence>
<dbReference type="GO" id="GO:0003910">
    <property type="term" value="F:DNA ligase (ATP) activity"/>
    <property type="evidence" value="ECO:0007669"/>
    <property type="project" value="InterPro"/>
</dbReference>
<dbReference type="Gene3D" id="3.30.1490.70">
    <property type="match status" value="1"/>
</dbReference>
<dbReference type="Pfam" id="PF14743">
    <property type="entry name" value="DNA_ligase_OB_2"/>
    <property type="match status" value="1"/>
</dbReference>
<keyword evidence="5" id="KW-0946">Virion</keyword>
<feature type="compositionally biased region" description="Basic and acidic residues" evidence="9">
    <location>
        <begin position="82"/>
        <end position="97"/>
    </location>
</feature>
<dbReference type="PANTHER" id="PTHR47810:SF5">
    <property type="entry name" value="LIGASE, PUTATIVE-RELATED"/>
    <property type="match status" value="1"/>
</dbReference>
<keyword evidence="2" id="KW-0436">Ligase</keyword>
<keyword evidence="4" id="KW-0227">DNA damage</keyword>
<dbReference type="InterPro" id="IPR029319">
    <property type="entry name" value="DNA_ligase_OB"/>
</dbReference>
<evidence type="ECO:0000256" key="4">
    <source>
        <dbReference type="ARBA" id="ARBA00022763"/>
    </source>
</evidence>
<reference evidence="12" key="1">
    <citation type="journal article" date="2020" name="Nature">
        <title>Giant virus diversity and host interactions through global metagenomics.</title>
        <authorList>
            <person name="Schulz F."/>
            <person name="Roux S."/>
            <person name="Paez-Espino D."/>
            <person name="Jungbluth S."/>
            <person name="Walsh D.A."/>
            <person name="Denef V.J."/>
            <person name="McMahon K.D."/>
            <person name="Konstantinidis K.T."/>
            <person name="Eloe-Fadrosh E.A."/>
            <person name="Kyrpides N.C."/>
            <person name="Woyke T."/>
        </authorList>
    </citation>
    <scope>NUCLEOTIDE SEQUENCE</scope>
    <source>
        <strain evidence="12">GVMAG-M-3300023179-107</strain>
    </source>
</reference>
<evidence type="ECO:0000256" key="5">
    <source>
        <dbReference type="ARBA" id="ARBA00022844"/>
    </source>
</evidence>
<dbReference type="GO" id="GO:0005524">
    <property type="term" value="F:ATP binding"/>
    <property type="evidence" value="ECO:0007669"/>
    <property type="project" value="InterPro"/>
</dbReference>
<accession>A0A6C0DZ64</accession>